<organism evidence="2 3">
    <name type="scientific">Solanum bulbocastanum</name>
    <name type="common">Wild potato</name>
    <dbReference type="NCBI Taxonomy" id="147425"/>
    <lineage>
        <taxon>Eukaryota</taxon>
        <taxon>Viridiplantae</taxon>
        <taxon>Streptophyta</taxon>
        <taxon>Embryophyta</taxon>
        <taxon>Tracheophyta</taxon>
        <taxon>Spermatophyta</taxon>
        <taxon>Magnoliopsida</taxon>
        <taxon>eudicotyledons</taxon>
        <taxon>Gunneridae</taxon>
        <taxon>Pentapetalae</taxon>
        <taxon>asterids</taxon>
        <taxon>lamiids</taxon>
        <taxon>Solanales</taxon>
        <taxon>Solanaceae</taxon>
        <taxon>Solanoideae</taxon>
        <taxon>Solaneae</taxon>
        <taxon>Solanum</taxon>
    </lineage>
</organism>
<accession>A0AAN8TM45</accession>
<dbReference type="AlphaFoldDB" id="A0AAN8TM45"/>
<protein>
    <recommendedName>
        <fullName evidence="4">Myb-like domain-containing protein</fullName>
    </recommendedName>
</protein>
<dbReference type="InterPro" id="IPR009057">
    <property type="entry name" value="Homeodomain-like_sf"/>
</dbReference>
<evidence type="ECO:0000256" key="1">
    <source>
        <dbReference type="SAM" id="MobiDB-lite"/>
    </source>
</evidence>
<name>A0AAN8TM45_SOLBU</name>
<dbReference type="SUPFAM" id="SSF46689">
    <property type="entry name" value="Homeodomain-like"/>
    <property type="match status" value="1"/>
</dbReference>
<proteinExistence type="predicted"/>
<evidence type="ECO:0000313" key="2">
    <source>
        <dbReference type="EMBL" id="KAK6789259.1"/>
    </source>
</evidence>
<keyword evidence="3" id="KW-1185">Reference proteome</keyword>
<dbReference type="Gene3D" id="1.10.10.60">
    <property type="entry name" value="Homeodomain-like"/>
    <property type="match status" value="1"/>
</dbReference>
<sequence>MTSNSVWTWEEQMKFLKALAICGFDETLGMWRYLVNATGKNEEEVKFHFEKIMVEIKKIEASLIHLLKNEEVSGGHNNNHDDNEQSADGEDLKLN</sequence>
<comment type="caution">
    <text evidence="2">The sequence shown here is derived from an EMBL/GenBank/DDBJ whole genome shotgun (WGS) entry which is preliminary data.</text>
</comment>
<evidence type="ECO:0008006" key="4">
    <source>
        <dbReference type="Google" id="ProtNLM"/>
    </source>
</evidence>
<feature type="compositionally biased region" description="Basic and acidic residues" evidence="1">
    <location>
        <begin position="72"/>
        <end position="83"/>
    </location>
</feature>
<dbReference type="EMBL" id="JBANQN010000005">
    <property type="protein sequence ID" value="KAK6789259.1"/>
    <property type="molecule type" value="Genomic_DNA"/>
</dbReference>
<gene>
    <name evidence="2" type="ORF">RDI58_013058</name>
</gene>
<evidence type="ECO:0000313" key="3">
    <source>
        <dbReference type="Proteomes" id="UP001371456"/>
    </source>
</evidence>
<feature type="region of interest" description="Disordered" evidence="1">
    <location>
        <begin position="72"/>
        <end position="95"/>
    </location>
</feature>
<dbReference type="Proteomes" id="UP001371456">
    <property type="component" value="Unassembled WGS sequence"/>
</dbReference>
<reference evidence="2 3" key="1">
    <citation type="submission" date="2024-02" db="EMBL/GenBank/DDBJ databases">
        <title>de novo genome assembly of Solanum bulbocastanum strain 11H21.</title>
        <authorList>
            <person name="Hosaka A.J."/>
        </authorList>
    </citation>
    <scope>NUCLEOTIDE SEQUENCE [LARGE SCALE GENOMIC DNA]</scope>
    <source>
        <tissue evidence="2">Young leaves</tissue>
    </source>
</reference>